<dbReference type="AlphaFoldDB" id="A0A7S4T7B2"/>
<proteinExistence type="predicted"/>
<dbReference type="InterPro" id="IPR036691">
    <property type="entry name" value="Endo/exonu/phosph_ase_sf"/>
</dbReference>
<reference evidence="2" key="1">
    <citation type="submission" date="2021-01" db="EMBL/GenBank/DDBJ databases">
        <authorList>
            <person name="Corre E."/>
            <person name="Pelletier E."/>
            <person name="Niang G."/>
            <person name="Scheremetjew M."/>
            <person name="Finn R."/>
            <person name="Kale V."/>
            <person name="Holt S."/>
            <person name="Cochrane G."/>
            <person name="Meng A."/>
            <person name="Brown T."/>
            <person name="Cohen L."/>
        </authorList>
    </citation>
    <scope>NUCLEOTIDE SEQUENCE</scope>
    <source>
        <strain evidence="2">CCMP3105</strain>
    </source>
</reference>
<organism evidence="2">
    <name type="scientific">Alexandrium monilatum</name>
    <dbReference type="NCBI Taxonomy" id="311494"/>
    <lineage>
        <taxon>Eukaryota</taxon>
        <taxon>Sar</taxon>
        <taxon>Alveolata</taxon>
        <taxon>Dinophyceae</taxon>
        <taxon>Gonyaulacales</taxon>
        <taxon>Pyrocystaceae</taxon>
        <taxon>Alexandrium</taxon>
    </lineage>
</organism>
<dbReference type="Pfam" id="PF03372">
    <property type="entry name" value="Exo_endo_phos"/>
    <property type="match status" value="1"/>
</dbReference>
<name>A0A7S4T7B2_9DINO</name>
<dbReference type="PANTHER" id="PTHR12121">
    <property type="entry name" value="CARBON CATABOLITE REPRESSOR PROTEIN 4"/>
    <property type="match status" value="1"/>
</dbReference>
<dbReference type="InterPro" id="IPR005135">
    <property type="entry name" value="Endo/exonuclease/phosphatase"/>
</dbReference>
<gene>
    <name evidence="2" type="ORF">AMON00008_LOCUS64026</name>
</gene>
<evidence type="ECO:0000259" key="1">
    <source>
        <dbReference type="Pfam" id="PF03372"/>
    </source>
</evidence>
<dbReference type="GO" id="GO:0000175">
    <property type="term" value="F:3'-5'-RNA exonuclease activity"/>
    <property type="evidence" value="ECO:0007669"/>
    <property type="project" value="TreeGrafter"/>
</dbReference>
<dbReference type="PANTHER" id="PTHR12121:SF36">
    <property type="entry name" value="ENDONUCLEASE_EXONUCLEASE_PHOSPHATASE DOMAIN-CONTAINING PROTEIN"/>
    <property type="match status" value="1"/>
</dbReference>
<dbReference type="SUPFAM" id="SSF56219">
    <property type="entry name" value="DNase I-like"/>
    <property type="match status" value="1"/>
</dbReference>
<feature type="domain" description="Endonuclease/exonuclease/phosphatase" evidence="1">
    <location>
        <begin position="157"/>
        <end position="439"/>
    </location>
</feature>
<protein>
    <recommendedName>
        <fullName evidence="1">Endonuclease/exonuclease/phosphatase domain-containing protein</fullName>
    </recommendedName>
</protein>
<dbReference type="EMBL" id="HBNR01089267">
    <property type="protein sequence ID" value="CAE4667829.1"/>
    <property type="molecule type" value="Transcribed_RNA"/>
</dbReference>
<dbReference type="InterPro" id="IPR050410">
    <property type="entry name" value="CCR4/nocturin_mRNA_transcr"/>
</dbReference>
<evidence type="ECO:0000313" key="2">
    <source>
        <dbReference type="EMBL" id="CAE4667829.1"/>
    </source>
</evidence>
<accession>A0A7S4T7B2</accession>
<sequence>MSAEGKLSVLQYNLLLEELGSNFVPRTMREPSAEELQRAFAGLPGDTALAERWAALRSELEAEYRKWHPLKEIILDPQGVEARIRALWGEPDLLALSGNGWNLRGLELASSCQLGEKSSSAKTLLGILRDRLGPAAGDELYKAIREVHERCCVWPVRGASIISRIKALGASVVVLEEYDMHELPTAGHPSFKAAMAELGYDGACFRGPGQAAMGVGLFWRLKELALSEGASLPESRVIRSGEDLGFAANLDFEEAGFREMDRRSLALARLVTPSGSPVLLCGAHLMTTSRDKGGEVRAFELTRIREFISSRATAQDAVLLCGDFNIDIRARREEHVLCGIFGGGPCEPRLSETGYKRPEGCEAGAFNWRRSDGGSLVLRDAFGDVNAREESCSTRTASRLETIDYIFHDESRLELLPGTRSELRCPEESMPNETEPSDHLPLVAAFRLQPLPTA</sequence>
<dbReference type="Gene3D" id="3.60.10.10">
    <property type="entry name" value="Endonuclease/exonuclease/phosphatase"/>
    <property type="match status" value="1"/>
</dbReference>